<keyword evidence="2" id="KW-0547">Nucleotide-binding</keyword>
<dbReference type="SUPFAM" id="SSF52540">
    <property type="entry name" value="P-loop containing nucleoside triphosphate hydrolases"/>
    <property type="match status" value="1"/>
</dbReference>
<dbReference type="InterPro" id="IPR019821">
    <property type="entry name" value="Kinesin_motor_CS"/>
</dbReference>
<evidence type="ECO:0000256" key="5">
    <source>
        <dbReference type="ARBA" id="ARBA00023175"/>
    </source>
</evidence>
<keyword evidence="7" id="KW-0812">Transmembrane</keyword>
<feature type="domain" description="Kinesin motor" evidence="8">
    <location>
        <begin position="5"/>
        <end position="344"/>
    </location>
</feature>
<protein>
    <recommendedName>
        <fullName evidence="8">Kinesin motor domain-containing protein</fullName>
    </recommendedName>
</protein>
<dbReference type="GO" id="GO:0003777">
    <property type="term" value="F:microtubule motor activity"/>
    <property type="evidence" value="ECO:0007669"/>
    <property type="project" value="InterPro"/>
</dbReference>
<keyword evidence="7" id="KW-1133">Transmembrane helix</keyword>
<evidence type="ECO:0000256" key="3">
    <source>
        <dbReference type="ARBA" id="ARBA00022840"/>
    </source>
</evidence>
<sequence>MKPSGVQIYARVRPSHGTISRALNVVSANVITVDPLLERRGSVGERSTSPSPGGSFRFHGVFDMNTTNEQMYLSVGRPLVAEVMRGMNGTIMAYGCSGSGKTYTMMGSSDGDGDGITPRILHDLFVVMDERKQNGWSIDVRVSFAQIYMDKVLDMLKGDSIHVDQEPSLLLRQRMDADGTEEVYIEGITNKKVNTADKALSYLIQANANRVVASTDMNTYSSRSHSIFIMRIEQTHVDGDHLVSSLYLVDLAGSEKAKKTNAEGHTLSQACYVNKSLTILSNVISALVKKKTHIPYRDSKLTRLLTHALGGNSNTLMILTCSRDEADVPETVATLKFGKRALSLPNKPKVNHVMKVEEYKLLLEKAEETLKTQKTVIEALERENASLRNTSEPTKIDHLRRQIGHLRKSLGRSEDFREIVVEDVQQPEELKYDTVSEVTSMDDISVLSVDEVFEPSQNLPAVDQPIMEEDEQKVVVSPAQRHFTPRSVAALSNEIVATLQREVRELQEENRDLKRMNPSRNVPIISSAPEVAPVSIAQPIPPPPIAPEEKRVEVPAAFTATPKQSYTRIILLGAGAFVAVAFLVAMVALRSRYAITWQTWLLLAGFGVGMIIAGWGFPPL</sequence>
<feature type="transmembrane region" description="Helical" evidence="7">
    <location>
        <begin position="569"/>
        <end position="588"/>
    </location>
</feature>
<feature type="transmembrane region" description="Helical" evidence="7">
    <location>
        <begin position="600"/>
        <end position="617"/>
    </location>
</feature>
<evidence type="ECO:0000256" key="4">
    <source>
        <dbReference type="ARBA" id="ARBA00023054"/>
    </source>
</evidence>
<keyword evidence="1" id="KW-0493">Microtubule</keyword>
<dbReference type="PROSITE" id="PS50067">
    <property type="entry name" value="KINESIN_MOTOR_2"/>
    <property type="match status" value="1"/>
</dbReference>
<feature type="coiled-coil region" evidence="6">
    <location>
        <begin position="356"/>
        <end position="390"/>
    </location>
</feature>
<dbReference type="GO" id="GO:0005874">
    <property type="term" value="C:microtubule"/>
    <property type="evidence" value="ECO:0007669"/>
    <property type="project" value="UniProtKB-KW"/>
</dbReference>
<dbReference type="InterPro" id="IPR027640">
    <property type="entry name" value="Kinesin-like_fam"/>
</dbReference>
<dbReference type="EMBL" id="MN739449">
    <property type="protein sequence ID" value="QHT05087.1"/>
    <property type="molecule type" value="Genomic_DNA"/>
</dbReference>
<evidence type="ECO:0000259" key="8">
    <source>
        <dbReference type="PROSITE" id="PS50067"/>
    </source>
</evidence>
<dbReference type="GO" id="GO:0005524">
    <property type="term" value="F:ATP binding"/>
    <property type="evidence" value="ECO:0007669"/>
    <property type="project" value="UniProtKB-KW"/>
</dbReference>
<reference evidence="9" key="1">
    <citation type="journal article" date="2020" name="Nature">
        <title>Giant virus diversity and host interactions through global metagenomics.</title>
        <authorList>
            <person name="Schulz F."/>
            <person name="Roux S."/>
            <person name="Paez-Espino D."/>
            <person name="Jungbluth S."/>
            <person name="Walsh D.A."/>
            <person name="Denef V.J."/>
            <person name="McMahon K.D."/>
            <person name="Konstantinidis K.T."/>
            <person name="Eloe-Fadrosh E.A."/>
            <person name="Kyrpides N.C."/>
            <person name="Woyke T."/>
        </authorList>
    </citation>
    <scope>NUCLEOTIDE SEQUENCE</scope>
    <source>
        <strain evidence="9">GVMAG-M-3300021354-14</strain>
    </source>
</reference>
<keyword evidence="5" id="KW-0505">Motor protein</keyword>
<evidence type="ECO:0000256" key="6">
    <source>
        <dbReference type="SAM" id="Coils"/>
    </source>
</evidence>
<evidence type="ECO:0000256" key="7">
    <source>
        <dbReference type="SAM" id="Phobius"/>
    </source>
</evidence>
<proteinExistence type="predicted"/>
<evidence type="ECO:0000256" key="1">
    <source>
        <dbReference type="ARBA" id="ARBA00022701"/>
    </source>
</evidence>
<dbReference type="GO" id="GO:0007018">
    <property type="term" value="P:microtubule-based movement"/>
    <property type="evidence" value="ECO:0007669"/>
    <property type="project" value="InterPro"/>
</dbReference>
<dbReference type="CDD" id="cd00106">
    <property type="entry name" value="KISc"/>
    <property type="match status" value="1"/>
</dbReference>
<evidence type="ECO:0000256" key="2">
    <source>
        <dbReference type="ARBA" id="ARBA00022741"/>
    </source>
</evidence>
<dbReference type="InterPro" id="IPR036961">
    <property type="entry name" value="Kinesin_motor_dom_sf"/>
</dbReference>
<dbReference type="InterPro" id="IPR027417">
    <property type="entry name" value="P-loop_NTPase"/>
</dbReference>
<dbReference type="PRINTS" id="PR00380">
    <property type="entry name" value="KINESINHEAVY"/>
</dbReference>
<feature type="coiled-coil region" evidence="6">
    <location>
        <begin position="489"/>
        <end position="516"/>
    </location>
</feature>
<dbReference type="PROSITE" id="PS00411">
    <property type="entry name" value="KINESIN_MOTOR_1"/>
    <property type="match status" value="1"/>
</dbReference>
<dbReference type="Gene3D" id="3.40.850.10">
    <property type="entry name" value="Kinesin motor domain"/>
    <property type="match status" value="1"/>
</dbReference>
<dbReference type="InterPro" id="IPR001752">
    <property type="entry name" value="Kinesin_motor_dom"/>
</dbReference>
<dbReference type="SMART" id="SM00129">
    <property type="entry name" value="KISc"/>
    <property type="match status" value="1"/>
</dbReference>
<organism evidence="9">
    <name type="scientific">viral metagenome</name>
    <dbReference type="NCBI Taxonomy" id="1070528"/>
    <lineage>
        <taxon>unclassified sequences</taxon>
        <taxon>metagenomes</taxon>
        <taxon>organismal metagenomes</taxon>
    </lineage>
</organism>
<dbReference type="Pfam" id="PF00225">
    <property type="entry name" value="Kinesin"/>
    <property type="match status" value="1"/>
</dbReference>
<name>A0A6C0CLJ5_9ZZZZ</name>
<keyword evidence="3" id="KW-0067">ATP-binding</keyword>
<dbReference type="PANTHER" id="PTHR47968:SF36">
    <property type="entry name" value="KINESIN HEAVY CHAIN ISOFORM X1"/>
    <property type="match status" value="1"/>
</dbReference>
<dbReference type="AlphaFoldDB" id="A0A6C0CLJ5"/>
<accession>A0A6C0CLJ5</accession>
<evidence type="ECO:0000313" key="9">
    <source>
        <dbReference type="EMBL" id="QHT05087.1"/>
    </source>
</evidence>
<dbReference type="GO" id="GO:0008017">
    <property type="term" value="F:microtubule binding"/>
    <property type="evidence" value="ECO:0007669"/>
    <property type="project" value="InterPro"/>
</dbReference>
<dbReference type="PANTHER" id="PTHR47968">
    <property type="entry name" value="CENTROMERE PROTEIN E"/>
    <property type="match status" value="1"/>
</dbReference>
<keyword evidence="7" id="KW-0472">Membrane</keyword>
<keyword evidence="4 6" id="KW-0175">Coiled coil</keyword>